<comment type="subcellular location">
    <subcellularLocation>
        <location evidence="1">Nucleus</location>
    </subcellularLocation>
</comment>
<evidence type="ECO:0000256" key="8">
    <source>
        <dbReference type="PROSITE-ProRule" id="PRU00042"/>
    </source>
</evidence>
<dbReference type="PANTHER" id="PTHR23235">
    <property type="entry name" value="KRUEPPEL-LIKE TRANSCRIPTION FACTOR"/>
    <property type="match status" value="1"/>
</dbReference>
<evidence type="ECO:0000256" key="3">
    <source>
        <dbReference type="ARBA" id="ARBA00022737"/>
    </source>
</evidence>
<comment type="caution">
    <text evidence="10">The sequence shown here is derived from an EMBL/GenBank/DDBJ whole genome shotgun (WGS) entry which is preliminary data.</text>
</comment>
<evidence type="ECO:0000256" key="5">
    <source>
        <dbReference type="ARBA" id="ARBA00022833"/>
    </source>
</evidence>
<keyword evidence="4 8" id="KW-0863">Zinc-finger</keyword>
<evidence type="ECO:0000256" key="7">
    <source>
        <dbReference type="ARBA" id="ARBA00023242"/>
    </source>
</evidence>
<proteinExistence type="predicted"/>
<accession>A0A9Q1GDZ9</accession>
<evidence type="ECO:0000259" key="9">
    <source>
        <dbReference type="PROSITE" id="PS50157"/>
    </source>
</evidence>
<reference evidence="10" key="1">
    <citation type="journal article" date="2023" name="Science">
        <title>Genome structures resolve the early diversification of teleost fishes.</title>
        <authorList>
            <person name="Parey E."/>
            <person name="Louis A."/>
            <person name="Montfort J."/>
            <person name="Bouchez O."/>
            <person name="Roques C."/>
            <person name="Iampietro C."/>
            <person name="Lluch J."/>
            <person name="Castinel A."/>
            <person name="Donnadieu C."/>
            <person name="Desvignes T."/>
            <person name="Floi Bucao C."/>
            <person name="Jouanno E."/>
            <person name="Wen M."/>
            <person name="Mejri S."/>
            <person name="Dirks R."/>
            <person name="Jansen H."/>
            <person name="Henkel C."/>
            <person name="Chen W.J."/>
            <person name="Zahm M."/>
            <person name="Cabau C."/>
            <person name="Klopp C."/>
            <person name="Thompson A.W."/>
            <person name="Robinson-Rechavi M."/>
            <person name="Braasch I."/>
            <person name="Lecointre G."/>
            <person name="Bobe J."/>
            <person name="Postlethwait J.H."/>
            <person name="Berthelot C."/>
            <person name="Roest Crollius H."/>
            <person name="Guiguen Y."/>
        </authorList>
    </citation>
    <scope>NUCLEOTIDE SEQUENCE</scope>
    <source>
        <strain evidence="10">WJC10195</strain>
    </source>
</reference>
<keyword evidence="6" id="KW-0238">DNA-binding</keyword>
<gene>
    <name evidence="10" type="ORF">SKAU_G00031930</name>
</gene>
<keyword evidence="11" id="KW-1185">Reference proteome</keyword>
<dbReference type="Gene3D" id="3.30.160.60">
    <property type="entry name" value="Classic Zinc Finger"/>
    <property type="match status" value="3"/>
</dbReference>
<dbReference type="PROSITE" id="PS00028">
    <property type="entry name" value="ZINC_FINGER_C2H2_1"/>
    <property type="match status" value="3"/>
</dbReference>
<dbReference type="SUPFAM" id="SSF57667">
    <property type="entry name" value="beta-beta-alpha zinc fingers"/>
    <property type="match status" value="2"/>
</dbReference>
<keyword evidence="2" id="KW-0479">Metal-binding</keyword>
<name>A0A9Q1GDZ9_SYNKA</name>
<feature type="domain" description="C2H2-type" evidence="9">
    <location>
        <begin position="323"/>
        <end position="350"/>
    </location>
</feature>
<dbReference type="GO" id="GO:0008270">
    <property type="term" value="F:zinc ion binding"/>
    <property type="evidence" value="ECO:0007669"/>
    <property type="project" value="UniProtKB-KW"/>
</dbReference>
<evidence type="ECO:0000256" key="2">
    <source>
        <dbReference type="ARBA" id="ARBA00022723"/>
    </source>
</evidence>
<dbReference type="PANTHER" id="PTHR23235:SF178">
    <property type="entry name" value="C2H2-TYPE DOMAIN-CONTAINING PROTEIN-RELATED"/>
    <property type="match status" value="1"/>
</dbReference>
<sequence>MLVSLSLRSQLASIMDMLAKSAVAEICKLIDDGSAVWQLEMSRRRKENELLRRKLLLMERELELRTTRGCGQEVEFAALEETDIIVIKEEILEGDEENCVGRETDGESAVAPPGLPVGGGRSLGGHALYEEDWGEAPPPEKEEELAEQYRAHSSWGEEPGSVGGGIKEEMEGDHSIFQRPRESGLEGGTGQLNTPGPEGAMGEGVGWGSGGMELGGPDPSWGEKLHEVTEEGGMYVRDHASSSVDVAQSRWAGTQDRAAVGTGRTQVTCVYCGKHFAFMSYLKRHLRIHTGEKPYSCMQCGKSFSDGSSRNKHERIHTGRKPYSCTHCGKGFSRRCHLKRHQKLHAKTELLSCG</sequence>
<dbReference type="Pfam" id="PF13465">
    <property type="entry name" value="zf-H2C2_2"/>
    <property type="match status" value="1"/>
</dbReference>
<dbReference type="OrthoDB" id="427030at2759"/>
<feature type="domain" description="C2H2-type" evidence="9">
    <location>
        <begin position="267"/>
        <end position="294"/>
    </location>
</feature>
<dbReference type="Pfam" id="PF00096">
    <property type="entry name" value="zf-C2H2"/>
    <property type="match status" value="1"/>
</dbReference>
<dbReference type="GO" id="GO:0000981">
    <property type="term" value="F:DNA-binding transcription factor activity, RNA polymerase II-specific"/>
    <property type="evidence" value="ECO:0007669"/>
    <property type="project" value="TreeGrafter"/>
</dbReference>
<evidence type="ECO:0000313" key="10">
    <source>
        <dbReference type="EMBL" id="KAJ8382415.1"/>
    </source>
</evidence>
<dbReference type="FunFam" id="3.30.160.60:FF:000295">
    <property type="entry name" value="zinc finger protein 19"/>
    <property type="match status" value="1"/>
</dbReference>
<dbReference type="Proteomes" id="UP001152622">
    <property type="component" value="Chromosome 1"/>
</dbReference>
<dbReference type="InterPro" id="IPR036236">
    <property type="entry name" value="Znf_C2H2_sf"/>
</dbReference>
<evidence type="ECO:0000313" key="11">
    <source>
        <dbReference type="Proteomes" id="UP001152622"/>
    </source>
</evidence>
<dbReference type="FunFam" id="3.30.160.60:FF:001450">
    <property type="entry name" value="zinc finger protein 774"/>
    <property type="match status" value="1"/>
</dbReference>
<dbReference type="SMART" id="SM00355">
    <property type="entry name" value="ZnF_C2H2"/>
    <property type="match status" value="3"/>
</dbReference>
<dbReference type="EMBL" id="JAINUF010000001">
    <property type="protein sequence ID" value="KAJ8382415.1"/>
    <property type="molecule type" value="Genomic_DNA"/>
</dbReference>
<evidence type="ECO:0000256" key="1">
    <source>
        <dbReference type="ARBA" id="ARBA00004123"/>
    </source>
</evidence>
<organism evidence="10 11">
    <name type="scientific">Synaphobranchus kaupii</name>
    <name type="common">Kaup's arrowtooth eel</name>
    <dbReference type="NCBI Taxonomy" id="118154"/>
    <lineage>
        <taxon>Eukaryota</taxon>
        <taxon>Metazoa</taxon>
        <taxon>Chordata</taxon>
        <taxon>Craniata</taxon>
        <taxon>Vertebrata</taxon>
        <taxon>Euteleostomi</taxon>
        <taxon>Actinopterygii</taxon>
        <taxon>Neopterygii</taxon>
        <taxon>Teleostei</taxon>
        <taxon>Anguilliformes</taxon>
        <taxon>Synaphobranchidae</taxon>
        <taxon>Synaphobranchus</taxon>
    </lineage>
</organism>
<keyword evidence="7" id="KW-0539">Nucleus</keyword>
<dbReference type="InterPro" id="IPR013087">
    <property type="entry name" value="Znf_C2H2_type"/>
</dbReference>
<dbReference type="AlphaFoldDB" id="A0A9Q1GDZ9"/>
<protein>
    <recommendedName>
        <fullName evidence="9">C2H2-type domain-containing protein</fullName>
    </recommendedName>
</protein>
<evidence type="ECO:0000256" key="4">
    <source>
        <dbReference type="ARBA" id="ARBA00022771"/>
    </source>
</evidence>
<keyword evidence="5" id="KW-0862">Zinc</keyword>
<dbReference type="GO" id="GO:0005634">
    <property type="term" value="C:nucleus"/>
    <property type="evidence" value="ECO:0007669"/>
    <property type="project" value="UniProtKB-SubCell"/>
</dbReference>
<keyword evidence="3" id="KW-0677">Repeat</keyword>
<dbReference type="PROSITE" id="PS50157">
    <property type="entry name" value="ZINC_FINGER_C2H2_2"/>
    <property type="match status" value="3"/>
</dbReference>
<dbReference type="FunFam" id="3.30.160.60:FF:001311">
    <property type="entry name" value="Zinc finger protein 668"/>
    <property type="match status" value="1"/>
</dbReference>
<evidence type="ECO:0000256" key="6">
    <source>
        <dbReference type="ARBA" id="ARBA00023125"/>
    </source>
</evidence>
<dbReference type="GO" id="GO:0000978">
    <property type="term" value="F:RNA polymerase II cis-regulatory region sequence-specific DNA binding"/>
    <property type="evidence" value="ECO:0007669"/>
    <property type="project" value="TreeGrafter"/>
</dbReference>
<feature type="domain" description="C2H2-type" evidence="9">
    <location>
        <begin position="295"/>
        <end position="322"/>
    </location>
</feature>